<dbReference type="OrthoDB" id="563161at2759"/>
<sequence length="402" mass="39981">MSAAERSSAATAAARSGLLRCLNASARLAARRGGAEALAPALGFPQPLRALLLPAAVEVTVLRPELADACGSSSGNGSGGGGEAAVWRPGVELGLFVTLAKATRLLCNPEAEAVSAAAPVALALFHTGSLVAEGVVLCPQVGGQQLPRGSLTPEAAARREALRAVLVRCAAASVPPFVLLMDALAAAYGSSGRWKRQERQLLREASAAAATTVLKAFEQGLLLLRRLLGCVPAAAVQRLLGPDLLLRLTAAAGRLFAALKPRAPEPDYGPLLAGLLTAPALPAAAVAAAASSGGAAAAALAGALPSAAYHPAMALAQAAAHEALCPGVWAALRALPAAAAGCPTGTAAAAASQDLTPLVGVVRQHEHWQAGHKAECRSLAAEVEAAEATAEASPDPSNGPGS</sequence>
<proteinExistence type="predicted"/>
<evidence type="ECO:0000256" key="1">
    <source>
        <dbReference type="SAM" id="MobiDB-lite"/>
    </source>
</evidence>
<dbReference type="AlphaFoldDB" id="A0A150G3C3"/>
<gene>
    <name evidence="2" type="ORF">GPECTOR_80g170</name>
</gene>
<reference evidence="3" key="1">
    <citation type="journal article" date="2016" name="Nat. Commun.">
        <title>The Gonium pectorale genome demonstrates co-option of cell cycle regulation during the evolution of multicellularity.</title>
        <authorList>
            <person name="Hanschen E.R."/>
            <person name="Marriage T.N."/>
            <person name="Ferris P.J."/>
            <person name="Hamaji T."/>
            <person name="Toyoda A."/>
            <person name="Fujiyama A."/>
            <person name="Neme R."/>
            <person name="Noguchi H."/>
            <person name="Minakuchi Y."/>
            <person name="Suzuki M."/>
            <person name="Kawai-Toyooka H."/>
            <person name="Smith D.R."/>
            <person name="Sparks H."/>
            <person name="Anderson J."/>
            <person name="Bakaric R."/>
            <person name="Luria V."/>
            <person name="Karger A."/>
            <person name="Kirschner M.W."/>
            <person name="Durand P.M."/>
            <person name="Michod R.E."/>
            <person name="Nozaki H."/>
            <person name="Olson B.J."/>
        </authorList>
    </citation>
    <scope>NUCLEOTIDE SEQUENCE [LARGE SCALE GENOMIC DNA]</scope>
    <source>
        <strain evidence="3">NIES-2863</strain>
    </source>
</reference>
<evidence type="ECO:0000313" key="2">
    <source>
        <dbReference type="EMBL" id="KXZ43810.1"/>
    </source>
</evidence>
<protein>
    <submittedName>
        <fullName evidence="2">Uncharacterized protein</fullName>
    </submittedName>
</protein>
<name>A0A150G3C3_GONPE</name>
<evidence type="ECO:0000313" key="3">
    <source>
        <dbReference type="Proteomes" id="UP000075714"/>
    </source>
</evidence>
<dbReference type="Proteomes" id="UP000075714">
    <property type="component" value="Unassembled WGS sequence"/>
</dbReference>
<keyword evidence="3" id="KW-1185">Reference proteome</keyword>
<dbReference type="EMBL" id="LSYV01000081">
    <property type="protein sequence ID" value="KXZ43810.1"/>
    <property type="molecule type" value="Genomic_DNA"/>
</dbReference>
<comment type="caution">
    <text evidence="2">The sequence shown here is derived from an EMBL/GenBank/DDBJ whole genome shotgun (WGS) entry which is preliminary data.</text>
</comment>
<accession>A0A150G3C3</accession>
<organism evidence="2 3">
    <name type="scientific">Gonium pectorale</name>
    <name type="common">Green alga</name>
    <dbReference type="NCBI Taxonomy" id="33097"/>
    <lineage>
        <taxon>Eukaryota</taxon>
        <taxon>Viridiplantae</taxon>
        <taxon>Chlorophyta</taxon>
        <taxon>core chlorophytes</taxon>
        <taxon>Chlorophyceae</taxon>
        <taxon>CS clade</taxon>
        <taxon>Chlamydomonadales</taxon>
        <taxon>Volvocaceae</taxon>
        <taxon>Gonium</taxon>
    </lineage>
</organism>
<feature type="region of interest" description="Disordered" evidence="1">
    <location>
        <begin position="381"/>
        <end position="402"/>
    </location>
</feature>
<feature type="compositionally biased region" description="Low complexity" evidence="1">
    <location>
        <begin position="381"/>
        <end position="392"/>
    </location>
</feature>